<dbReference type="InterPro" id="IPR015943">
    <property type="entry name" value="WD40/YVTN_repeat-like_dom_sf"/>
</dbReference>
<name>A0A9X3LUP6_9CORY</name>
<dbReference type="RefSeq" id="WP_269965945.1">
    <property type="nucleotide sequence ID" value="NZ_JAKMUS010000013.1"/>
</dbReference>
<dbReference type="AlphaFoldDB" id="A0A9X3LUP6"/>
<keyword evidence="3" id="KW-0732">Signal</keyword>
<dbReference type="EMBL" id="JAKMUS010000013">
    <property type="protein sequence ID" value="MCZ9294525.1"/>
    <property type="molecule type" value="Genomic_DNA"/>
</dbReference>
<organism evidence="5 6">
    <name type="scientific">Corynebacterium meitnerae</name>
    <dbReference type="NCBI Taxonomy" id="2913498"/>
    <lineage>
        <taxon>Bacteria</taxon>
        <taxon>Bacillati</taxon>
        <taxon>Actinomycetota</taxon>
        <taxon>Actinomycetes</taxon>
        <taxon>Mycobacteriales</taxon>
        <taxon>Corynebacteriaceae</taxon>
        <taxon>Corynebacterium</taxon>
    </lineage>
</organism>
<feature type="region of interest" description="Disordered" evidence="1">
    <location>
        <begin position="387"/>
        <end position="426"/>
    </location>
</feature>
<keyword evidence="6" id="KW-1185">Reference proteome</keyword>
<dbReference type="Gene3D" id="2.130.10.10">
    <property type="entry name" value="YVTN repeat-like/Quinoprotein amine dehydrogenase"/>
    <property type="match status" value="2"/>
</dbReference>
<dbReference type="InterPro" id="IPR051200">
    <property type="entry name" value="Host-pathogen_enzymatic-act"/>
</dbReference>
<sequence length="676" mass="72470">MSFTRVAVTASVVAAMQAGLAPAPYTHAEPPSASAPAAVSSSYGYVNSVNVGDIPSTAVVDPTRNRVYVPVDRLQGNPGGITWFDPSTGQASPEVFELEYPEPKKILLSADASEIYAIHYRTKDKEGGISVLDAETGEIKRFIGGIPRFIDTAVVHNGVIYLTDGKAIIKVDPSTGSVSAPLQVSTQKYPLIKDIVVDPKTNKLWVAEGRGLVLTTVSLETFTWDANVEIKVSDWRDTGGRASKLALDPVLGHLYVAVDSRLNDAWTTNKIQILDSATGKHYDHLIEVGESIRDLVVNPVTHELIVSDGGTNSVYIVSPDTWSATKAADFNALGITTAGAGGVNTYDAAFTPDGEQLYVTHPYAGEGSQGGKLSILKRAGGKPAITPLKLEDVSPEGSDPTPPQSPDWVAPKHPALPEAPKDSKEVSGATFSWGINNYAGAWTKTALGAAEQKDSIFTFQSDEGWFDQSNGSFAINYRGGVRISHYEGLNIQVITELASPTVHRNPDGSGYVTASLSWQVDDQLSPGYKRVTLMTFANSEIERSDAGTRLVIQPDFENATYQGHNGAFPTEFIDALPESMRAWWYRTGASQDDNKAPLPIHLQIPDVFVDAPSPDPDLNPPSDSPSSVTTPWIIALTVVAVLASVFAAAIGVMRNAPQAIPEPLRAWLSNLNLPRL</sequence>
<dbReference type="InterPro" id="IPR011044">
    <property type="entry name" value="Quino_amine_DH_bsu"/>
</dbReference>
<dbReference type="PANTHER" id="PTHR47197:SF3">
    <property type="entry name" value="DIHYDRO-HEME D1 DEHYDROGENASE"/>
    <property type="match status" value="1"/>
</dbReference>
<reference evidence="5" key="1">
    <citation type="submission" date="2022-02" db="EMBL/GenBank/DDBJ databases">
        <title>Corynebacterium sp. from urogenital microbiome.</title>
        <authorList>
            <person name="Cappelli E.A."/>
            <person name="Ribeiro T.G."/>
            <person name="Peixe L."/>
        </authorList>
    </citation>
    <scope>NUCLEOTIDE SEQUENCE</scope>
    <source>
        <strain evidence="5">C8Ua_172</strain>
    </source>
</reference>
<protein>
    <submittedName>
        <fullName evidence="5">HtaA domain-containing protein</fullName>
    </submittedName>
</protein>
<dbReference type="Proteomes" id="UP001146468">
    <property type="component" value="Unassembled WGS sequence"/>
</dbReference>
<dbReference type="PANTHER" id="PTHR47197">
    <property type="entry name" value="PROTEIN NIRF"/>
    <property type="match status" value="1"/>
</dbReference>
<dbReference type="Pfam" id="PF04213">
    <property type="entry name" value="HtaA"/>
    <property type="match status" value="1"/>
</dbReference>
<evidence type="ECO:0000313" key="5">
    <source>
        <dbReference type="EMBL" id="MCZ9294525.1"/>
    </source>
</evidence>
<keyword evidence="2" id="KW-1133">Transmembrane helix</keyword>
<keyword evidence="2" id="KW-0812">Transmembrane</keyword>
<evidence type="ECO:0000259" key="4">
    <source>
        <dbReference type="Pfam" id="PF04213"/>
    </source>
</evidence>
<feature type="signal peptide" evidence="3">
    <location>
        <begin position="1"/>
        <end position="28"/>
    </location>
</feature>
<evidence type="ECO:0000256" key="3">
    <source>
        <dbReference type="SAM" id="SignalP"/>
    </source>
</evidence>
<feature type="chain" id="PRO_5040934549" evidence="3">
    <location>
        <begin position="29"/>
        <end position="676"/>
    </location>
</feature>
<keyword evidence="2" id="KW-0472">Membrane</keyword>
<evidence type="ECO:0000256" key="1">
    <source>
        <dbReference type="SAM" id="MobiDB-lite"/>
    </source>
</evidence>
<feature type="domain" description="Htaa" evidence="4">
    <location>
        <begin position="430"/>
        <end position="547"/>
    </location>
</feature>
<gene>
    <name evidence="5" type="ORF">L8U60_08510</name>
</gene>
<evidence type="ECO:0000256" key="2">
    <source>
        <dbReference type="SAM" id="Phobius"/>
    </source>
</evidence>
<evidence type="ECO:0000313" key="6">
    <source>
        <dbReference type="Proteomes" id="UP001146468"/>
    </source>
</evidence>
<proteinExistence type="predicted"/>
<feature type="transmembrane region" description="Helical" evidence="2">
    <location>
        <begin position="632"/>
        <end position="653"/>
    </location>
</feature>
<dbReference type="SUPFAM" id="SSF50969">
    <property type="entry name" value="YVTN repeat-like/Quinoprotein amine dehydrogenase"/>
    <property type="match status" value="1"/>
</dbReference>
<accession>A0A9X3LUP6</accession>
<comment type="caution">
    <text evidence="5">The sequence shown here is derived from an EMBL/GenBank/DDBJ whole genome shotgun (WGS) entry which is preliminary data.</text>
</comment>
<dbReference type="InterPro" id="IPR007331">
    <property type="entry name" value="Htaa"/>
</dbReference>